<dbReference type="InterPro" id="IPR019956">
    <property type="entry name" value="Ubiquitin_dom"/>
</dbReference>
<dbReference type="SUPFAM" id="SSF54236">
    <property type="entry name" value="Ubiquitin-like"/>
    <property type="match status" value="1"/>
</dbReference>
<dbReference type="InterPro" id="IPR000626">
    <property type="entry name" value="Ubiquitin-like_dom"/>
</dbReference>
<feature type="domain" description="Ubiquitin-like" evidence="1">
    <location>
        <begin position="74"/>
        <end position="149"/>
    </location>
</feature>
<dbReference type="EMBL" id="WTPW01000029">
    <property type="protein sequence ID" value="KAF0557205.1"/>
    <property type="molecule type" value="Genomic_DNA"/>
</dbReference>
<comment type="caution">
    <text evidence="2">The sequence shown here is derived from an EMBL/GenBank/DDBJ whole genome shotgun (WGS) entry which is preliminary data.</text>
</comment>
<dbReference type="InterPro" id="IPR029071">
    <property type="entry name" value="Ubiquitin-like_domsf"/>
</dbReference>
<dbReference type="SUPFAM" id="SSF56399">
    <property type="entry name" value="ADP-ribosylation"/>
    <property type="match status" value="1"/>
</dbReference>
<dbReference type="Gene3D" id="3.90.175.10">
    <property type="entry name" value="Diphtheria Toxin, domain 1"/>
    <property type="match status" value="1"/>
</dbReference>
<accession>A0A8H4EUZ7</accession>
<dbReference type="PANTHER" id="PTHR36649:SF28">
    <property type="entry name" value="UBIQUITIN-LIKE DOMAIN-CONTAINING PROTEIN"/>
    <property type="match status" value="1"/>
</dbReference>
<dbReference type="Proteomes" id="UP000439903">
    <property type="component" value="Unassembled WGS sequence"/>
</dbReference>
<dbReference type="PROSITE" id="PS50053">
    <property type="entry name" value="UBIQUITIN_2"/>
    <property type="match status" value="1"/>
</dbReference>
<dbReference type="PANTHER" id="PTHR36649">
    <property type="entry name" value="UBIQUITIN-LIKE DOMAIN-CONTAINING PROTEIN"/>
    <property type="match status" value="1"/>
</dbReference>
<reference evidence="2 3" key="1">
    <citation type="journal article" date="2019" name="Environ. Microbiol.">
        <title>At the nexus of three kingdoms: the genome of the mycorrhizal fungus Gigaspora margarita provides insights into plant, endobacterial and fungal interactions.</title>
        <authorList>
            <person name="Venice F."/>
            <person name="Ghignone S."/>
            <person name="Salvioli di Fossalunga A."/>
            <person name="Amselem J."/>
            <person name="Novero M."/>
            <person name="Xianan X."/>
            <person name="Sedzielewska Toro K."/>
            <person name="Morin E."/>
            <person name="Lipzen A."/>
            <person name="Grigoriev I.V."/>
            <person name="Henrissat B."/>
            <person name="Martin F.M."/>
            <person name="Bonfante P."/>
        </authorList>
    </citation>
    <scope>NUCLEOTIDE SEQUENCE [LARGE SCALE GENOMIC DNA]</scope>
    <source>
        <strain evidence="2 3">BEG34</strain>
    </source>
</reference>
<gene>
    <name evidence="2" type="ORF">F8M41_013731</name>
</gene>
<dbReference type="PRINTS" id="PR00348">
    <property type="entry name" value="UBIQUITIN"/>
</dbReference>
<evidence type="ECO:0000259" key="1">
    <source>
        <dbReference type="PROSITE" id="PS50053"/>
    </source>
</evidence>
<sequence length="457" mass="52222">MSNSFDYNFLNAALNAVMSDRNFVTEKEFKDRKARYEIGNVVYENIEINSFHQYNLVGGRTPSKSMNNNTKLDLKLSVKTLSGESYILCCKGSHTIDRLKRKISEKKGIPPDRQKLIFNGCELQNGLTLIDYNISNNSIIYLVRHLKGEESIISCLNPNDLDQTYNRDFTNINDEKKIFTRGGFRYLRPCGWKRIALKVTKKYDNGDDRWLGTDNYAWPVSYHGTARRNAKSISEDGYLLSKGQRFAFGHGIYTTPDIEVARRYAQEFTYEGKRYVLVFQNRVNPMNLQRIDVKKTGRGEYWISKRGEDVRPYGICFKEIENDITSNLSTNSRLRCSKSKYPRVNFMSNNSSLSTNPKHPTMFIPPTTSSLSSLLTILPPSIFPPTTSLPIIPPPTIFPSIIIPPTVIPPPTIFSSNLLPPIMPNISSLPIFTPTHLPRQITIKLPTKQFSTFEKQN</sequence>
<dbReference type="SMART" id="SM00213">
    <property type="entry name" value="UBQ"/>
    <property type="match status" value="1"/>
</dbReference>
<dbReference type="AlphaFoldDB" id="A0A8H4EUZ7"/>
<keyword evidence="3" id="KW-1185">Reference proteome</keyword>
<evidence type="ECO:0000313" key="3">
    <source>
        <dbReference type="Proteomes" id="UP000439903"/>
    </source>
</evidence>
<evidence type="ECO:0000313" key="2">
    <source>
        <dbReference type="EMBL" id="KAF0557205.1"/>
    </source>
</evidence>
<dbReference type="Gene3D" id="3.10.20.90">
    <property type="entry name" value="Phosphatidylinositol 3-kinase Catalytic Subunit, Chain A, domain 1"/>
    <property type="match status" value="1"/>
</dbReference>
<organism evidence="2 3">
    <name type="scientific">Gigaspora margarita</name>
    <dbReference type="NCBI Taxonomy" id="4874"/>
    <lineage>
        <taxon>Eukaryota</taxon>
        <taxon>Fungi</taxon>
        <taxon>Fungi incertae sedis</taxon>
        <taxon>Mucoromycota</taxon>
        <taxon>Glomeromycotina</taxon>
        <taxon>Glomeromycetes</taxon>
        <taxon>Diversisporales</taxon>
        <taxon>Gigasporaceae</taxon>
        <taxon>Gigaspora</taxon>
    </lineage>
</organism>
<proteinExistence type="predicted"/>
<dbReference type="OrthoDB" id="428577at2759"/>
<name>A0A8H4EUZ7_GIGMA</name>
<protein>
    <submittedName>
        <fullName evidence="2">Ubiquitin-domain-containing protein</fullName>
    </submittedName>
</protein>
<dbReference type="Pfam" id="PF00240">
    <property type="entry name" value="ubiquitin"/>
    <property type="match status" value="1"/>
</dbReference>